<evidence type="ECO:0000313" key="3">
    <source>
        <dbReference type="Proteomes" id="UP000177310"/>
    </source>
</evidence>
<accession>A0A1G1YIF1</accession>
<protein>
    <recommendedName>
        <fullName evidence="1">LUD domain-containing protein</fullName>
    </recommendedName>
</protein>
<dbReference type="AlphaFoldDB" id="A0A1G1YIF1"/>
<comment type="caution">
    <text evidence="2">The sequence shown here is derived from an EMBL/GenBank/DDBJ whole genome shotgun (WGS) entry which is preliminary data.</text>
</comment>
<dbReference type="PANTHER" id="PTHR36179">
    <property type="entry name" value="LUD_DOM DOMAIN-CONTAINING PROTEIN"/>
    <property type="match status" value="1"/>
</dbReference>
<feature type="domain" description="LUD" evidence="1">
    <location>
        <begin position="13"/>
        <end position="162"/>
    </location>
</feature>
<sequence>MQYDTLATEDVVAKTAAALKARGVETIVVETGAEALAKIKTLLPPGASVMNGSSVTLEQIGYIDHLKSGSHGWNNLKAAIVAEKDPAKQRLLRQQSVLSDYYLGSVHGLAETGEFVVASNTGSQLPHVVFTSSHLIFVVGTQKIVPTLADAIERLETHVFPLEDQHMKNLYGMGTALSKIVIFKRENPASGRTITMILVNERLGF</sequence>
<dbReference type="InterPro" id="IPR037171">
    <property type="entry name" value="NagB/RpiA_transferase-like"/>
</dbReference>
<dbReference type="InterPro" id="IPR024185">
    <property type="entry name" value="FTHF_cligase-like_sf"/>
</dbReference>
<gene>
    <name evidence="2" type="ORF">A3J59_04000</name>
</gene>
<dbReference type="Gene3D" id="3.40.50.10420">
    <property type="entry name" value="NagB/RpiA/CoA transferase-like"/>
    <property type="match status" value="1"/>
</dbReference>
<evidence type="ECO:0000259" key="1">
    <source>
        <dbReference type="Pfam" id="PF02589"/>
    </source>
</evidence>
<dbReference type="InterPro" id="IPR003741">
    <property type="entry name" value="LUD_dom"/>
</dbReference>
<reference evidence="2 3" key="1">
    <citation type="journal article" date="2016" name="Nat. Commun.">
        <title>Thousands of microbial genomes shed light on interconnected biogeochemical processes in an aquifer system.</title>
        <authorList>
            <person name="Anantharaman K."/>
            <person name="Brown C.T."/>
            <person name="Hug L.A."/>
            <person name="Sharon I."/>
            <person name="Castelle C.J."/>
            <person name="Probst A.J."/>
            <person name="Thomas B.C."/>
            <person name="Singh A."/>
            <person name="Wilkins M.J."/>
            <person name="Karaoz U."/>
            <person name="Brodie E.L."/>
            <person name="Williams K.H."/>
            <person name="Hubbard S.S."/>
            <person name="Banfield J.F."/>
        </authorList>
    </citation>
    <scope>NUCLEOTIDE SEQUENCE [LARGE SCALE GENOMIC DNA]</scope>
</reference>
<dbReference type="EMBL" id="MHIL01000010">
    <property type="protein sequence ID" value="OGY52051.1"/>
    <property type="molecule type" value="Genomic_DNA"/>
</dbReference>
<dbReference type="PANTHER" id="PTHR36179:SF2">
    <property type="entry name" value="LUD DOMAIN-CONTAINING PROTEIN"/>
    <property type="match status" value="1"/>
</dbReference>
<organism evidence="2 3">
    <name type="scientific">Candidatus Buchananbacteria bacterium RIFCSPHIGHO2_02_FULL_56_16</name>
    <dbReference type="NCBI Taxonomy" id="1797542"/>
    <lineage>
        <taxon>Bacteria</taxon>
        <taxon>Candidatus Buchananiibacteriota</taxon>
    </lineage>
</organism>
<dbReference type="STRING" id="1797542.A3J59_04000"/>
<dbReference type="Proteomes" id="UP000177310">
    <property type="component" value="Unassembled WGS sequence"/>
</dbReference>
<name>A0A1G1YIF1_9BACT</name>
<proteinExistence type="predicted"/>
<dbReference type="Pfam" id="PF02589">
    <property type="entry name" value="LUD_dom"/>
    <property type="match status" value="1"/>
</dbReference>
<evidence type="ECO:0000313" key="2">
    <source>
        <dbReference type="EMBL" id="OGY52051.1"/>
    </source>
</evidence>
<dbReference type="SUPFAM" id="SSF100950">
    <property type="entry name" value="NagB/RpiA/CoA transferase-like"/>
    <property type="match status" value="1"/>
</dbReference>